<evidence type="ECO:0000313" key="2">
    <source>
        <dbReference type="EMBL" id="RRG21210.1"/>
    </source>
</evidence>
<keyword evidence="1" id="KW-0472">Membrane</keyword>
<protein>
    <submittedName>
        <fullName evidence="2">Uncharacterized protein</fullName>
    </submittedName>
</protein>
<organism evidence="2 3">
    <name type="scientific">Ancylomarina euxinus</name>
    <dbReference type="NCBI Taxonomy" id="2283627"/>
    <lineage>
        <taxon>Bacteria</taxon>
        <taxon>Pseudomonadati</taxon>
        <taxon>Bacteroidota</taxon>
        <taxon>Bacteroidia</taxon>
        <taxon>Marinilabiliales</taxon>
        <taxon>Marinifilaceae</taxon>
        <taxon>Ancylomarina</taxon>
    </lineage>
</organism>
<dbReference type="AlphaFoldDB" id="A0A425Y0V9"/>
<accession>A0A425Y0V9</accession>
<feature type="transmembrane region" description="Helical" evidence="1">
    <location>
        <begin position="37"/>
        <end position="55"/>
    </location>
</feature>
<feature type="transmembrane region" description="Helical" evidence="1">
    <location>
        <begin position="14"/>
        <end position="31"/>
    </location>
</feature>
<sequence length="68" mass="7324">MTIKIGHYIISKKAILHIILGCFGTGIIIGANIAANVLSAPIVFLFIIPIWLPLIKGIRDGISKENQA</sequence>
<keyword evidence="3" id="KW-1185">Reference proteome</keyword>
<evidence type="ECO:0000313" key="3">
    <source>
        <dbReference type="Proteomes" id="UP000285794"/>
    </source>
</evidence>
<dbReference type="EMBL" id="QQWG01000009">
    <property type="protein sequence ID" value="RRG21210.1"/>
    <property type="molecule type" value="Genomic_DNA"/>
</dbReference>
<dbReference type="RefSeq" id="WP_125030902.1">
    <property type="nucleotide sequence ID" value="NZ_JAPXVP010000008.1"/>
</dbReference>
<keyword evidence="1" id="KW-0812">Transmembrane</keyword>
<evidence type="ECO:0000256" key="1">
    <source>
        <dbReference type="SAM" id="Phobius"/>
    </source>
</evidence>
<name>A0A425Y0V9_9BACT</name>
<comment type="caution">
    <text evidence="2">The sequence shown here is derived from an EMBL/GenBank/DDBJ whole genome shotgun (WGS) entry which is preliminary data.</text>
</comment>
<proteinExistence type="predicted"/>
<dbReference type="Proteomes" id="UP000285794">
    <property type="component" value="Unassembled WGS sequence"/>
</dbReference>
<gene>
    <name evidence="2" type="ORF">DWB61_10770</name>
</gene>
<keyword evidence="1" id="KW-1133">Transmembrane helix</keyword>
<reference evidence="2 3" key="1">
    <citation type="submission" date="2018-07" db="EMBL/GenBank/DDBJ databases">
        <title>Draft genome sequence of Ancylomarina sp. M1P.</title>
        <authorList>
            <person name="Yadav S."/>
            <person name="Villanueva L."/>
            <person name="Damste J.S.S."/>
        </authorList>
    </citation>
    <scope>NUCLEOTIDE SEQUENCE [LARGE SCALE GENOMIC DNA]</scope>
    <source>
        <strain evidence="2 3">M1P</strain>
    </source>
</reference>